<dbReference type="InterPro" id="IPR032466">
    <property type="entry name" value="Metal_Hydrolase"/>
</dbReference>
<dbReference type="GO" id="GO:0008270">
    <property type="term" value="F:zinc ion binding"/>
    <property type="evidence" value="ECO:0007669"/>
    <property type="project" value="UniProtKB-UniRule"/>
</dbReference>
<dbReference type="EMBL" id="CP014265">
    <property type="protein sequence ID" value="AMK15917.1"/>
    <property type="molecule type" value="Genomic_DNA"/>
</dbReference>
<sequence>MFDLVLKNLKLLDYSNELFIAIEDGKIAKISKSSIKGEKEIDLKGQLVFPGLIDPHVHFRDPGLTYKEDFKTGSMAAAHGGFTFVMDMPNTVPKTNTYKSFKDKLKIAESKSIVNFGLHAGYSTLEEMEKILELNPMSFKIFMDLETDEDLDKIFKDISDLSKKSIVTAHCEKRDMVLEYTKKLSNETEAIAYSYGRPAESEDESVAQAIALSKKYGNDLHICHLSTKNAMNLAISNNVSFEFTPHHLLYDNTAFNEFGTIIKTNPPLREKTKKITIQDLNENSIIATDHAPHSLEEKTKGTWDSSPGIPSLETVLSLLLTEVNKSNLDLSLIPKIFSENVAKRFNLENKGFIKEGFDADLVVLDLNKEGVFDIDNFYTKAEYSPFDGLYYKGKVTMTMVNGDIIMENDECIDSLY</sequence>
<dbReference type="PANTHER" id="PTHR43668">
    <property type="entry name" value="ALLANTOINASE"/>
    <property type="match status" value="1"/>
</dbReference>
<dbReference type="NCBIfam" id="TIGR00857">
    <property type="entry name" value="pyrC_multi"/>
    <property type="match status" value="1"/>
</dbReference>
<dbReference type="GO" id="GO:0004038">
    <property type="term" value="F:allantoinase activity"/>
    <property type="evidence" value="ECO:0007669"/>
    <property type="project" value="TreeGrafter"/>
</dbReference>
<dbReference type="STRING" id="294671.YLM1_1360"/>
<feature type="binding site" evidence="4">
    <location>
        <position position="58"/>
    </location>
    <ligand>
        <name>Zn(2+)</name>
        <dbReference type="ChEBI" id="CHEBI:29105"/>
        <label>1</label>
    </ligand>
</feature>
<dbReference type="GO" id="GO:0044205">
    <property type="term" value="P:'de novo' UMP biosynthetic process"/>
    <property type="evidence" value="ECO:0007669"/>
    <property type="project" value="UniProtKB-UniRule"/>
</dbReference>
<comment type="pathway">
    <text evidence="4">Pyrimidine metabolism; UMP biosynthesis via de novo pathway; (S)-dihydroorotate from bicarbonate: step 3/3.</text>
</comment>
<dbReference type="Gene3D" id="3.20.20.140">
    <property type="entry name" value="Metal-dependent hydrolases"/>
    <property type="match status" value="1"/>
</dbReference>
<feature type="binding site" evidence="4">
    <location>
        <position position="289"/>
    </location>
    <ligand>
        <name>Zn(2+)</name>
        <dbReference type="ChEBI" id="CHEBI:29105"/>
        <label>1</label>
    </ligand>
</feature>
<keyword evidence="3 4" id="KW-0665">Pyrimidine biosynthesis</keyword>
<feature type="active site" evidence="4">
    <location>
        <position position="289"/>
    </location>
</feature>
<keyword evidence="2 4" id="KW-0378">Hydrolase</keyword>
<gene>
    <name evidence="4" type="primary">pyrC</name>
    <name evidence="6" type="ORF">YLM1_1360</name>
</gene>
<feature type="binding site" evidence="4">
    <location>
        <position position="293"/>
    </location>
    <ligand>
        <name>substrate</name>
    </ligand>
</feature>
<comment type="function">
    <text evidence="4">Catalyzes the reversible cyclization of carbamoyl aspartate to dihydroorotate.</text>
</comment>
<dbReference type="Proteomes" id="UP000066376">
    <property type="component" value="Chromosome"/>
</dbReference>
<dbReference type="InterPro" id="IPR011059">
    <property type="entry name" value="Metal-dep_hydrolase_composite"/>
</dbReference>
<dbReference type="Gene3D" id="2.30.40.10">
    <property type="entry name" value="Urease, subunit C, domain 1"/>
    <property type="match status" value="1"/>
</dbReference>
<organism evidence="6 7">
    <name type="scientific">Methanobrevibacter olleyae</name>
    <dbReference type="NCBI Taxonomy" id="294671"/>
    <lineage>
        <taxon>Archaea</taxon>
        <taxon>Methanobacteriati</taxon>
        <taxon>Methanobacteriota</taxon>
        <taxon>Methanomada group</taxon>
        <taxon>Methanobacteria</taxon>
        <taxon>Methanobacteriales</taxon>
        <taxon>Methanobacteriaceae</taxon>
        <taxon>Methanobrevibacter</taxon>
    </lineage>
</organism>
<dbReference type="SUPFAM" id="SSF51556">
    <property type="entry name" value="Metallo-dependent hydrolases"/>
    <property type="match status" value="1"/>
</dbReference>
<dbReference type="CDD" id="cd01318">
    <property type="entry name" value="DHOase_IIb"/>
    <property type="match status" value="1"/>
</dbReference>
<dbReference type="PATRIC" id="fig|294671.3.peg.1420"/>
<keyword evidence="4" id="KW-0862">Zinc</keyword>
<evidence type="ECO:0000256" key="4">
    <source>
        <dbReference type="HAMAP-Rule" id="MF_00220"/>
    </source>
</evidence>
<keyword evidence="1 4" id="KW-0479">Metal-binding</keyword>
<keyword evidence="7" id="KW-1185">Reference proteome</keyword>
<dbReference type="GO" id="GO:0004151">
    <property type="term" value="F:dihydroorotase activity"/>
    <property type="evidence" value="ECO:0007669"/>
    <property type="project" value="UniProtKB-UniRule"/>
</dbReference>
<feature type="binding site" evidence="4">
    <location>
        <position position="140"/>
    </location>
    <ligand>
        <name>Zn(2+)</name>
        <dbReference type="ChEBI" id="CHEBI:29105"/>
        <label>1</label>
    </ligand>
</feature>
<comment type="similarity">
    <text evidence="4">Belongs to the metallo-dependent hydrolases superfamily. DHOase family. Class I DHOase subfamily.</text>
</comment>
<dbReference type="HAMAP" id="MF_00220_A">
    <property type="entry name" value="PyrC_classI_A"/>
    <property type="match status" value="1"/>
</dbReference>
<feature type="binding site" evidence="4">
    <location>
        <begin position="307"/>
        <end position="308"/>
    </location>
    <ligand>
        <name>substrate</name>
    </ligand>
</feature>
<evidence type="ECO:0000313" key="6">
    <source>
        <dbReference type="EMBL" id="AMK15917.1"/>
    </source>
</evidence>
<dbReference type="GO" id="GO:0005737">
    <property type="term" value="C:cytoplasm"/>
    <property type="evidence" value="ECO:0007669"/>
    <property type="project" value="TreeGrafter"/>
</dbReference>
<dbReference type="Pfam" id="PF01979">
    <property type="entry name" value="Amidohydro_1"/>
    <property type="match status" value="1"/>
</dbReference>
<dbReference type="InterPro" id="IPR006680">
    <property type="entry name" value="Amidohydro-rel"/>
</dbReference>
<feature type="modified residue" description="N6-carboxylysine" evidence="4">
    <location>
        <position position="140"/>
    </location>
</feature>
<dbReference type="KEGG" id="mol:YLM1_1360"/>
<evidence type="ECO:0000256" key="1">
    <source>
        <dbReference type="ARBA" id="ARBA00022723"/>
    </source>
</evidence>
<feature type="binding site" evidence="4">
    <location>
        <position position="170"/>
    </location>
    <ligand>
        <name>Zn(2+)</name>
        <dbReference type="ChEBI" id="CHEBI:29105"/>
        <label>2</label>
    </ligand>
</feature>
<comment type="catalytic activity">
    <reaction evidence="4">
        <text>(S)-dihydroorotate + H2O = N-carbamoyl-L-aspartate + H(+)</text>
        <dbReference type="Rhea" id="RHEA:24296"/>
        <dbReference type="ChEBI" id="CHEBI:15377"/>
        <dbReference type="ChEBI" id="CHEBI:15378"/>
        <dbReference type="ChEBI" id="CHEBI:30864"/>
        <dbReference type="ChEBI" id="CHEBI:32814"/>
        <dbReference type="EC" id="3.5.2.3"/>
    </reaction>
</comment>
<feature type="domain" description="Amidohydrolase-related" evidence="5">
    <location>
        <begin position="47"/>
        <end position="404"/>
    </location>
</feature>
<accession>A0A126R1H2</accession>
<dbReference type="PROSITE" id="PS00482">
    <property type="entry name" value="DIHYDROOROTASE_1"/>
    <property type="match status" value="1"/>
</dbReference>
<dbReference type="PROSITE" id="PS00483">
    <property type="entry name" value="DIHYDROOROTASE_2"/>
    <property type="match status" value="1"/>
</dbReference>
<comment type="cofactor">
    <cofactor evidence="4">
        <name>Zn(2+)</name>
        <dbReference type="ChEBI" id="CHEBI:29105"/>
    </cofactor>
    <text evidence="4">Binds 2 Zn(2+) ions per subunit.</text>
</comment>
<evidence type="ECO:0000259" key="5">
    <source>
        <dbReference type="Pfam" id="PF01979"/>
    </source>
</evidence>
<reference evidence="7" key="2">
    <citation type="submission" date="2016-02" db="EMBL/GenBank/DDBJ databases">
        <title>The draft genome sequence of the rumen methanogen Methanobrevibacter olleyae YLM1.</title>
        <authorList>
            <consortium name="New Zealand Agricultural Greenhouse Gas Research Centre/Pastoral Greenhouse Gas Research Consortium"/>
            <person name="Kelly W.J."/>
            <person name="Li D."/>
            <person name="Lambie S.C."/>
            <person name="Attwood G.T."/>
            <person name="Altermann E."/>
            <person name="Leahy S.C."/>
        </authorList>
    </citation>
    <scope>NUCLEOTIDE SEQUENCE [LARGE SCALE GENOMIC DNA]</scope>
    <source>
        <strain evidence="7">YLM1</strain>
    </source>
</reference>
<dbReference type="InterPro" id="IPR002195">
    <property type="entry name" value="Dihydroorotase_CS"/>
</dbReference>
<evidence type="ECO:0000256" key="2">
    <source>
        <dbReference type="ARBA" id="ARBA00022801"/>
    </source>
</evidence>
<feature type="binding site" evidence="4">
    <location>
        <position position="140"/>
    </location>
    <ligand>
        <name>Zn(2+)</name>
        <dbReference type="ChEBI" id="CHEBI:29105"/>
        <label>2</label>
    </ligand>
</feature>
<dbReference type="EC" id="3.5.2.3" evidence="4"/>
<feature type="binding site" evidence="4">
    <location>
        <position position="224"/>
    </location>
    <ligand>
        <name>Zn(2+)</name>
        <dbReference type="ChEBI" id="CHEBI:29105"/>
        <label>2</label>
    </ligand>
</feature>
<evidence type="ECO:0000256" key="3">
    <source>
        <dbReference type="ARBA" id="ARBA00022975"/>
    </source>
</evidence>
<feature type="binding site" evidence="4">
    <location>
        <position position="56"/>
    </location>
    <ligand>
        <name>Zn(2+)</name>
        <dbReference type="ChEBI" id="CHEBI:29105"/>
        <label>1</label>
    </ligand>
</feature>
<dbReference type="UniPathway" id="UPA00070">
    <property type="reaction ID" value="UER00117"/>
</dbReference>
<protein>
    <recommendedName>
        <fullName evidence="4">Dihydroorotase</fullName>
        <shortName evidence="4">DHOase</shortName>
        <ecNumber evidence="4">3.5.2.3</ecNumber>
    </recommendedName>
</protein>
<dbReference type="RefSeq" id="WP_067147654.1">
    <property type="nucleotide sequence ID" value="NZ_CP014265.1"/>
</dbReference>
<dbReference type="GO" id="GO:0006145">
    <property type="term" value="P:purine nucleobase catabolic process"/>
    <property type="evidence" value="ECO:0007669"/>
    <property type="project" value="TreeGrafter"/>
</dbReference>
<dbReference type="InterPro" id="IPR050138">
    <property type="entry name" value="DHOase/Allantoinase_Hydrolase"/>
</dbReference>
<dbReference type="InterPro" id="IPR004722">
    <property type="entry name" value="DHOase"/>
</dbReference>
<feature type="binding site" evidence="4">
    <location>
        <begin position="58"/>
        <end position="60"/>
    </location>
    <ligand>
        <name>substrate</name>
    </ligand>
</feature>
<proteinExistence type="inferred from homology"/>
<feature type="binding site" evidence="4">
    <location>
        <position position="90"/>
    </location>
    <ligand>
        <name>substrate</name>
    </ligand>
</feature>
<reference evidence="6 7" key="1">
    <citation type="journal article" date="2016" name="Genome Announc.">
        <title>Draft Genome Sequence of the Rumen Methanogen Methanobrevibacter olleyae YLM1.</title>
        <authorList>
            <person name="Kelly W.J."/>
            <person name="Li D."/>
            <person name="Lambie S.C."/>
            <person name="Cox F."/>
            <person name="Attwood G.T."/>
            <person name="Altermann E."/>
            <person name="Leahy S.C."/>
        </authorList>
    </citation>
    <scope>NUCLEOTIDE SEQUENCE [LARGE SCALE GENOMIC DNA]</scope>
    <source>
        <strain evidence="6 7">YLM1</strain>
    </source>
</reference>
<dbReference type="SUPFAM" id="SSF51338">
    <property type="entry name" value="Composite domain of metallo-dependent hydrolases"/>
    <property type="match status" value="1"/>
</dbReference>
<dbReference type="AlphaFoldDB" id="A0A126R1H2"/>
<evidence type="ECO:0000313" key="7">
    <source>
        <dbReference type="Proteomes" id="UP000066376"/>
    </source>
</evidence>
<dbReference type="GeneID" id="28489670"/>
<dbReference type="PANTHER" id="PTHR43668:SF2">
    <property type="entry name" value="ALLANTOINASE"/>
    <property type="match status" value="1"/>
</dbReference>
<name>A0A126R1H2_METOL</name>